<dbReference type="PROSITE" id="PS51318">
    <property type="entry name" value="TAT"/>
    <property type="match status" value="1"/>
</dbReference>
<dbReference type="Pfam" id="PF13557">
    <property type="entry name" value="Phenol_MetA_deg"/>
    <property type="match status" value="1"/>
</dbReference>
<protein>
    <recommendedName>
        <fullName evidence="4">Transporter</fullName>
    </recommendedName>
</protein>
<keyword evidence="3" id="KW-1185">Reference proteome</keyword>
<dbReference type="InterPro" id="IPR006311">
    <property type="entry name" value="TAT_signal"/>
</dbReference>
<keyword evidence="1" id="KW-0732">Signal</keyword>
<name>A0A9W6MWB3_9HYPH</name>
<organism evidence="2 3">
    <name type="scientific">Hansschlegelia plantiphila</name>
    <dbReference type="NCBI Taxonomy" id="374655"/>
    <lineage>
        <taxon>Bacteria</taxon>
        <taxon>Pseudomonadati</taxon>
        <taxon>Pseudomonadota</taxon>
        <taxon>Alphaproteobacteria</taxon>
        <taxon>Hyphomicrobiales</taxon>
        <taxon>Methylopilaceae</taxon>
        <taxon>Hansschlegelia</taxon>
    </lineage>
</organism>
<evidence type="ECO:0000256" key="1">
    <source>
        <dbReference type="SAM" id="SignalP"/>
    </source>
</evidence>
<feature type="signal peptide" evidence="1">
    <location>
        <begin position="1"/>
        <end position="24"/>
    </location>
</feature>
<evidence type="ECO:0000313" key="2">
    <source>
        <dbReference type="EMBL" id="GLK69309.1"/>
    </source>
</evidence>
<accession>A0A9W6MWB3</accession>
<reference evidence="2" key="1">
    <citation type="journal article" date="2014" name="Int. J. Syst. Evol. Microbiol.">
        <title>Complete genome sequence of Corynebacterium casei LMG S-19264T (=DSM 44701T), isolated from a smear-ripened cheese.</title>
        <authorList>
            <consortium name="US DOE Joint Genome Institute (JGI-PGF)"/>
            <person name="Walter F."/>
            <person name="Albersmeier A."/>
            <person name="Kalinowski J."/>
            <person name="Ruckert C."/>
        </authorList>
    </citation>
    <scope>NUCLEOTIDE SEQUENCE</scope>
    <source>
        <strain evidence="2">VKM B-2347</strain>
    </source>
</reference>
<evidence type="ECO:0000313" key="3">
    <source>
        <dbReference type="Proteomes" id="UP001143372"/>
    </source>
</evidence>
<gene>
    <name evidence="2" type="ORF">GCM10008179_29470</name>
</gene>
<reference evidence="2" key="2">
    <citation type="submission" date="2023-01" db="EMBL/GenBank/DDBJ databases">
        <authorList>
            <person name="Sun Q."/>
            <person name="Evtushenko L."/>
        </authorList>
    </citation>
    <scope>NUCLEOTIDE SEQUENCE</scope>
    <source>
        <strain evidence="2">VKM B-2347</strain>
    </source>
</reference>
<proteinExistence type="predicted"/>
<feature type="chain" id="PRO_5040944375" description="Transporter" evidence="1">
    <location>
        <begin position="25"/>
        <end position="287"/>
    </location>
</feature>
<comment type="caution">
    <text evidence="2">The sequence shown here is derived from an EMBL/GenBank/DDBJ whole genome shotgun (WGS) entry which is preliminary data.</text>
</comment>
<evidence type="ECO:0008006" key="4">
    <source>
        <dbReference type="Google" id="ProtNLM"/>
    </source>
</evidence>
<sequence>MARDKLRRIAVGVLAAGAALVAGAAAPTDALASSTTTPGFTSGLAIYAKLPEGLYYINQTDSSFREVGGIDVRVNANILFFYYQSPLEVAGGAISFVVAPTLVDISSEGSSHDFGLYNTYLAAQISWPIADGLRFGYRIGGYVPQHDSTALAYGTIEQRAGFTYLKDGWQATANFMYGNPVGHDSRLAPDYFVGDFSITKAFGKWGLGPVAHMSKDLTSPGSNYQKQSQFALGGLVSYDFGGATLQVKLTKDVSQKNYGGKETAVWTNLIVPLWAPEAPLAPIVTKY</sequence>
<dbReference type="Proteomes" id="UP001143372">
    <property type="component" value="Unassembled WGS sequence"/>
</dbReference>
<dbReference type="AlphaFoldDB" id="A0A9W6MWB3"/>
<dbReference type="EMBL" id="BSFI01000021">
    <property type="protein sequence ID" value="GLK69309.1"/>
    <property type="molecule type" value="Genomic_DNA"/>
</dbReference>
<dbReference type="InterPro" id="IPR025737">
    <property type="entry name" value="FApF"/>
</dbReference>